<keyword evidence="3" id="KW-1185">Reference proteome</keyword>
<dbReference type="EMBL" id="AP024545">
    <property type="protein sequence ID" value="BCT92465.1"/>
    <property type="molecule type" value="Genomic_DNA"/>
</dbReference>
<accession>A0ABN6FS10</accession>
<dbReference type="Proteomes" id="UP000681317">
    <property type="component" value="Chromosome"/>
</dbReference>
<protein>
    <submittedName>
        <fullName evidence="2">Uncharacterized protein</fullName>
    </submittedName>
</protein>
<gene>
    <name evidence="2" type="ORF">LYSCAS_14890</name>
</gene>
<organism evidence="2 3">
    <name type="scientific">Noviluteimonas caseinilytica</name>
    <dbReference type="NCBI Taxonomy" id="2675101"/>
    <lineage>
        <taxon>Bacteria</taxon>
        <taxon>Pseudomonadati</taxon>
        <taxon>Pseudomonadota</taxon>
        <taxon>Gammaproteobacteria</taxon>
        <taxon>Lysobacterales</taxon>
        <taxon>Lysobacteraceae</taxon>
        <taxon>Noviluteimonas</taxon>
    </lineage>
</organism>
<reference evidence="2 3" key="1">
    <citation type="submission" date="2021-03" db="EMBL/GenBank/DDBJ databases">
        <title>Complete Genome Sequences of Two Lysobacter Strains Isolated from Sea Water (Lysobacter caseinilyticus) and Soil (Lysobacter helvus) in South Korea.</title>
        <authorList>
            <person name="Watanabe Y."/>
            <person name="Arakawa K."/>
        </authorList>
    </citation>
    <scope>NUCLEOTIDE SEQUENCE [LARGE SCALE GENOMIC DNA]</scope>
    <source>
        <strain evidence="2 3">KVB24</strain>
    </source>
</reference>
<feature type="transmembrane region" description="Helical" evidence="1">
    <location>
        <begin position="29"/>
        <end position="49"/>
    </location>
</feature>
<name>A0ABN6FS10_9GAMM</name>
<keyword evidence="1" id="KW-0472">Membrane</keyword>
<keyword evidence="1" id="KW-0812">Transmembrane</keyword>
<proteinExistence type="predicted"/>
<evidence type="ECO:0000313" key="2">
    <source>
        <dbReference type="EMBL" id="BCT92465.1"/>
    </source>
</evidence>
<keyword evidence="1" id="KW-1133">Transmembrane helix</keyword>
<dbReference type="RefSeq" id="WP_213437263.1">
    <property type="nucleotide sequence ID" value="NZ_AP024545.1"/>
</dbReference>
<evidence type="ECO:0000256" key="1">
    <source>
        <dbReference type="SAM" id="Phobius"/>
    </source>
</evidence>
<sequence>MRMGLAGFLMLAIGAALGAAGYFYLENPLWLWVPGGLMVLVGLALLSGARESALSRFRHRISDSYDRTGDGREK</sequence>
<evidence type="ECO:0000313" key="3">
    <source>
        <dbReference type="Proteomes" id="UP000681317"/>
    </source>
</evidence>